<dbReference type="RefSeq" id="WP_345721033.1">
    <property type="nucleotide sequence ID" value="NZ_BAABRU010000004.1"/>
</dbReference>
<evidence type="ECO:0000256" key="2">
    <source>
        <dbReference type="RuleBase" id="RU003616"/>
    </source>
</evidence>
<proteinExistence type="inferred from homology"/>
<name>A0ABP9WW03_9CHLR</name>
<dbReference type="CDD" id="cd06464">
    <property type="entry name" value="ACD_sHsps-like"/>
    <property type="match status" value="1"/>
</dbReference>
<reference evidence="4 5" key="1">
    <citation type="submission" date="2024-02" db="EMBL/GenBank/DDBJ databases">
        <title>Herpetosiphon gulosus NBRC 112829.</title>
        <authorList>
            <person name="Ichikawa N."/>
            <person name="Katano-Makiyama Y."/>
            <person name="Hidaka K."/>
        </authorList>
    </citation>
    <scope>NUCLEOTIDE SEQUENCE [LARGE SCALE GENOMIC DNA]</scope>
    <source>
        <strain evidence="4 5">NBRC 112829</strain>
    </source>
</reference>
<dbReference type="Proteomes" id="UP001428290">
    <property type="component" value="Unassembled WGS sequence"/>
</dbReference>
<protein>
    <recommendedName>
        <fullName evidence="3">SHSP domain-containing protein</fullName>
    </recommendedName>
</protein>
<dbReference type="InterPro" id="IPR031107">
    <property type="entry name" value="Small_HSP"/>
</dbReference>
<gene>
    <name evidence="4" type="ORF">Hgul01_01174</name>
</gene>
<dbReference type="InterPro" id="IPR002068">
    <property type="entry name" value="A-crystallin/Hsp20_dom"/>
</dbReference>
<dbReference type="SUPFAM" id="SSF49764">
    <property type="entry name" value="HSP20-like chaperones"/>
    <property type="match status" value="1"/>
</dbReference>
<evidence type="ECO:0000313" key="5">
    <source>
        <dbReference type="Proteomes" id="UP001428290"/>
    </source>
</evidence>
<dbReference type="PROSITE" id="PS01031">
    <property type="entry name" value="SHSP"/>
    <property type="match status" value="1"/>
</dbReference>
<organism evidence="4 5">
    <name type="scientific">Herpetosiphon gulosus</name>
    <dbReference type="NCBI Taxonomy" id="1973496"/>
    <lineage>
        <taxon>Bacteria</taxon>
        <taxon>Bacillati</taxon>
        <taxon>Chloroflexota</taxon>
        <taxon>Chloroflexia</taxon>
        <taxon>Herpetosiphonales</taxon>
        <taxon>Herpetosiphonaceae</taxon>
        <taxon>Herpetosiphon</taxon>
    </lineage>
</organism>
<feature type="domain" description="SHSP" evidence="3">
    <location>
        <begin position="34"/>
        <end position="146"/>
    </location>
</feature>
<dbReference type="PANTHER" id="PTHR11527">
    <property type="entry name" value="HEAT-SHOCK PROTEIN 20 FAMILY MEMBER"/>
    <property type="match status" value="1"/>
</dbReference>
<comment type="similarity">
    <text evidence="1 2">Belongs to the small heat shock protein (HSP20) family.</text>
</comment>
<comment type="caution">
    <text evidence="4">The sequence shown here is derived from an EMBL/GenBank/DDBJ whole genome shotgun (WGS) entry which is preliminary data.</text>
</comment>
<dbReference type="Gene3D" id="2.60.40.790">
    <property type="match status" value="1"/>
</dbReference>
<dbReference type="InterPro" id="IPR008978">
    <property type="entry name" value="HSP20-like_chaperone"/>
</dbReference>
<evidence type="ECO:0000313" key="4">
    <source>
        <dbReference type="EMBL" id="GAA5527388.1"/>
    </source>
</evidence>
<sequence>MATINRWSPVEEALSLRDAMSRLFEESFVAPSAAMRTGLSVDMNVLENANSYIVEAAVPGLKAEDLDITLQENVLTISGEVRSQKLSEGTTAHRTERRYGRFSRSINLPMLVKGDQISATLEHGILRLDVPKAEEVKPRKISVQVGSAKELEVNK</sequence>
<dbReference type="EMBL" id="BAABRU010000004">
    <property type="protein sequence ID" value="GAA5527388.1"/>
    <property type="molecule type" value="Genomic_DNA"/>
</dbReference>
<keyword evidence="5" id="KW-1185">Reference proteome</keyword>
<evidence type="ECO:0000259" key="3">
    <source>
        <dbReference type="PROSITE" id="PS01031"/>
    </source>
</evidence>
<evidence type="ECO:0000256" key="1">
    <source>
        <dbReference type="PROSITE-ProRule" id="PRU00285"/>
    </source>
</evidence>
<dbReference type="Pfam" id="PF00011">
    <property type="entry name" value="HSP20"/>
    <property type="match status" value="1"/>
</dbReference>
<accession>A0ABP9WW03</accession>